<keyword evidence="2" id="KW-1185">Reference proteome</keyword>
<gene>
    <name evidence="1" type="ORF">GN277_28070</name>
</gene>
<sequence length="260" mass="30485">MNKDETEFYILCLLAENELEEQKFNGLLSYLQEKRAESPLEFSIDMTVLKGYDDRIATKLNESLILSKQLSGILSSGLNGNPRQCKRFLNTMDMRQKMARFKRITLNSQILAKIMEVEYFNPSLFRKMVELLGKNLLETELRALESEDESALKALIPWKDDLWVRQWIKIKPPIGDKNLMEYFYFMRSSVNDKTLVDIQKMSEQAKKIFDGLVKHSDSIFREAKKNVDKLSMMDQTQILEGLYNDLLSDEKYLSDKFKFL</sequence>
<dbReference type="RefSeq" id="WP_159757518.1">
    <property type="nucleotide sequence ID" value="NZ_WUQX01000003.1"/>
</dbReference>
<accession>A0A7X3MM73</accession>
<reference evidence="1 2" key="1">
    <citation type="submission" date="2019-12" db="EMBL/GenBank/DDBJ databases">
        <title>Sporaefaciens musculi gen. nov., sp. nov., a novel bacterium isolated from the caecum of an obese mouse.</title>
        <authorList>
            <person name="Rasmussen T.S."/>
            <person name="Streidl T."/>
            <person name="Hitch T.C.A."/>
            <person name="Wortmann E."/>
            <person name="Deptula P."/>
            <person name="Hansen M."/>
            <person name="Nielsen D.S."/>
            <person name="Clavel T."/>
            <person name="Vogensen F.K."/>
        </authorList>
    </citation>
    <scope>NUCLEOTIDE SEQUENCE [LARGE SCALE GENOMIC DNA]</scope>
    <source>
        <strain evidence="1 2">WCA-9-b2</strain>
        <plasmid evidence="1">unnamed</plasmid>
    </source>
</reference>
<organism evidence="1 2">
    <name type="scientific">Sporofaciens musculi</name>
    <dbReference type="NCBI Taxonomy" id="2681861"/>
    <lineage>
        <taxon>Bacteria</taxon>
        <taxon>Bacillati</taxon>
        <taxon>Bacillota</taxon>
        <taxon>Clostridia</taxon>
        <taxon>Lachnospirales</taxon>
        <taxon>Lachnospiraceae</taxon>
        <taxon>Sporofaciens</taxon>
    </lineage>
</organism>
<evidence type="ECO:0000313" key="1">
    <source>
        <dbReference type="EMBL" id="MXP79021.1"/>
    </source>
</evidence>
<geneLocation type="plasmid" evidence="1">
    <name>unnamed</name>
</geneLocation>
<dbReference type="Proteomes" id="UP000460412">
    <property type="component" value="Unassembled WGS sequence"/>
</dbReference>
<evidence type="ECO:0000313" key="2">
    <source>
        <dbReference type="Proteomes" id="UP000460412"/>
    </source>
</evidence>
<name>A0A7X3MM73_9FIRM</name>
<comment type="caution">
    <text evidence="1">The sequence shown here is derived from an EMBL/GenBank/DDBJ whole genome shotgun (WGS) entry which is preliminary data.</text>
</comment>
<dbReference type="AlphaFoldDB" id="A0A7X3MM73"/>
<protein>
    <submittedName>
        <fullName evidence="1">Uncharacterized protein</fullName>
    </submittedName>
</protein>
<dbReference type="EMBL" id="WUQX01000003">
    <property type="protein sequence ID" value="MXP79021.1"/>
    <property type="molecule type" value="Genomic_DNA"/>
</dbReference>
<keyword evidence="1" id="KW-0614">Plasmid</keyword>
<proteinExistence type="predicted"/>